<feature type="transmembrane region" description="Helical" evidence="1">
    <location>
        <begin position="14"/>
        <end position="35"/>
    </location>
</feature>
<evidence type="ECO:0000313" key="3">
    <source>
        <dbReference type="Proteomes" id="UP000619536"/>
    </source>
</evidence>
<reference evidence="2" key="2">
    <citation type="submission" date="2020-09" db="EMBL/GenBank/DDBJ databases">
        <authorList>
            <person name="Sun Q."/>
            <person name="Sedlacek I."/>
        </authorList>
    </citation>
    <scope>NUCLEOTIDE SEQUENCE</scope>
    <source>
        <strain evidence="2">CCM 8606</strain>
    </source>
</reference>
<keyword evidence="1" id="KW-0472">Membrane</keyword>
<dbReference type="EMBL" id="BMDH01000003">
    <property type="protein sequence ID" value="GGI14738.1"/>
    <property type="molecule type" value="Genomic_DNA"/>
</dbReference>
<gene>
    <name evidence="2" type="ORF">GCM10007377_12420</name>
</gene>
<proteinExistence type="predicted"/>
<dbReference type="Proteomes" id="UP000619536">
    <property type="component" value="Unassembled WGS sequence"/>
</dbReference>
<keyword evidence="1" id="KW-0812">Transmembrane</keyword>
<evidence type="ECO:0000256" key="1">
    <source>
        <dbReference type="SAM" id="Phobius"/>
    </source>
</evidence>
<name>A0A8J3AJN2_9BIFI</name>
<keyword evidence="3" id="KW-1185">Reference proteome</keyword>
<protein>
    <submittedName>
        <fullName evidence="2">Uncharacterized protein</fullName>
    </submittedName>
</protein>
<organism evidence="2 3">
    <name type="scientific">Galliscardovia ingluviei</name>
    <dbReference type="NCBI Taxonomy" id="1769422"/>
    <lineage>
        <taxon>Bacteria</taxon>
        <taxon>Bacillati</taxon>
        <taxon>Actinomycetota</taxon>
        <taxon>Actinomycetes</taxon>
        <taxon>Bifidobacteriales</taxon>
        <taxon>Bifidobacteriaceae</taxon>
        <taxon>Galliscardovia</taxon>
    </lineage>
</organism>
<reference evidence="2" key="1">
    <citation type="journal article" date="2014" name="Int. J. Syst. Evol. Microbiol.">
        <title>Complete genome sequence of Corynebacterium casei LMG S-19264T (=DSM 44701T), isolated from a smear-ripened cheese.</title>
        <authorList>
            <consortium name="US DOE Joint Genome Institute (JGI-PGF)"/>
            <person name="Walter F."/>
            <person name="Albersmeier A."/>
            <person name="Kalinowski J."/>
            <person name="Ruckert C."/>
        </authorList>
    </citation>
    <scope>NUCLEOTIDE SEQUENCE</scope>
    <source>
        <strain evidence="2">CCM 8606</strain>
    </source>
</reference>
<dbReference type="AlphaFoldDB" id="A0A8J3AJN2"/>
<comment type="caution">
    <text evidence="2">The sequence shown here is derived from an EMBL/GenBank/DDBJ whole genome shotgun (WGS) entry which is preliminary data.</text>
</comment>
<accession>A0A8J3AJN2</accession>
<keyword evidence="1" id="KW-1133">Transmembrane helix</keyword>
<sequence length="72" mass="8236">MMLSDLLDAALDGWWLLLVLPFLVYGGVRVIDVLVDALTAALERWHERVIDQFKRQCPRCAQLLDLLVQSGR</sequence>
<evidence type="ECO:0000313" key="2">
    <source>
        <dbReference type="EMBL" id="GGI14738.1"/>
    </source>
</evidence>
<dbReference type="RefSeq" id="WP_188355410.1">
    <property type="nucleotide sequence ID" value="NZ_BMDH01000003.1"/>
</dbReference>